<keyword evidence="2" id="KW-1185">Reference proteome</keyword>
<dbReference type="RefSeq" id="WP_279250166.1">
    <property type="nucleotide sequence ID" value="NZ_SHNO01000001.1"/>
</dbReference>
<evidence type="ECO:0008006" key="3">
    <source>
        <dbReference type="Google" id="ProtNLM"/>
    </source>
</evidence>
<dbReference type="Proteomes" id="UP001143304">
    <property type="component" value="Unassembled WGS sequence"/>
</dbReference>
<organism evidence="1 2">
    <name type="scientific">Candidatus Marimicrobium litorale</name>
    <dbReference type="NCBI Taxonomy" id="2518991"/>
    <lineage>
        <taxon>Bacteria</taxon>
        <taxon>Pseudomonadati</taxon>
        <taxon>Pseudomonadota</taxon>
        <taxon>Gammaproteobacteria</taxon>
        <taxon>Cellvibrionales</taxon>
        <taxon>Halieaceae</taxon>
        <taxon>Marimicrobium</taxon>
    </lineage>
</organism>
<comment type="caution">
    <text evidence="1">The sequence shown here is derived from an EMBL/GenBank/DDBJ whole genome shotgun (WGS) entry which is preliminary data.</text>
</comment>
<evidence type="ECO:0000313" key="1">
    <source>
        <dbReference type="EMBL" id="MCX2978470.1"/>
    </source>
</evidence>
<sequence length="73" mass="8427">MRTMLITLTLLTVTGCSWERMAHYSPYDLNYDGQLDAVCPGMTYDTNEYYHYSWRSKASTACNEEVYGDQHAS</sequence>
<reference evidence="1" key="1">
    <citation type="submission" date="2019-02" db="EMBL/GenBank/DDBJ databases">
        <authorList>
            <person name="Li S.-H."/>
        </authorList>
    </citation>
    <scope>NUCLEOTIDE SEQUENCE</scope>
    <source>
        <strain evidence="1">IMCC11814</strain>
    </source>
</reference>
<dbReference type="PROSITE" id="PS51257">
    <property type="entry name" value="PROKAR_LIPOPROTEIN"/>
    <property type="match status" value="1"/>
</dbReference>
<proteinExistence type="predicted"/>
<name>A0ABT3T9G9_9GAMM</name>
<evidence type="ECO:0000313" key="2">
    <source>
        <dbReference type="Proteomes" id="UP001143304"/>
    </source>
</evidence>
<gene>
    <name evidence="1" type="ORF">EYC82_13975</name>
</gene>
<protein>
    <recommendedName>
        <fullName evidence="3">Lipoprotein</fullName>
    </recommendedName>
</protein>
<dbReference type="EMBL" id="SHNO01000001">
    <property type="protein sequence ID" value="MCX2978470.1"/>
    <property type="molecule type" value="Genomic_DNA"/>
</dbReference>
<accession>A0ABT3T9G9</accession>